<evidence type="ECO:0000313" key="1">
    <source>
        <dbReference type="EMBL" id="KAJ7750281.1"/>
    </source>
</evidence>
<proteinExistence type="predicted"/>
<name>A0AAD7IVR7_9AGAR</name>
<dbReference type="Proteomes" id="UP001215598">
    <property type="component" value="Unassembled WGS sequence"/>
</dbReference>
<evidence type="ECO:0000313" key="2">
    <source>
        <dbReference type="Proteomes" id="UP001215598"/>
    </source>
</evidence>
<dbReference type="EMBL" id="JARKIB010000066">
    <property type="protein sequence ID" value="KAJ7750281.1"/>
    <property type="molecule type" value="Genomic_DNA"/>
</dbReference>
<reference evidence="1" key="1">
    <citation type="submission" date="2023-03" db="EMBL/GenBank/DDBJ databases">
        <title>Massive genome expansion in bonnet fungi (Mycena s.s.) driven by repeated elements and novel gene families across ecological guilds.</title>
        <authorList>
            <consortium name="Lawrence Berkeley National Laboratory"/>
            <person name="Harder C.B."/>
            <person name="Miyauchi S."/>
            <person name="Viragh M."/>
            <person name="Kuo A."/>
            <person name="Thoen E."/>
            <person name="Andreopoulos B."/>
            <person name="Lu D."/>
            <person name="Skrede I."/>
            <person name="Drula E."/>
            <person name="Henrissat B."/>
            <person name="Morin E."/>
            <person name="Kohler A."/>
            <person name="Barry K."/>
            <person name="LaButti K."/>
            <person name="Morin E."/>
            <person name="Salamov A."/>
            <person name="Lipzen A."/>
            <person name="Mereny Z."/>
            <person name="Hegedus B."/>
            <person name="Baldrian P."/>
            <person name="Stursova M."/>
            <person name="Weitz H."/>
            <person name="Taylor A."/>
            <person name="Grigoriev I.V."/>
            <person name="Nagy L.G."/>
            <person name="Martin F."/>
            <person name="Kauserud H."/>
        </authorList>
    </citation>
    <scope>NUCLEOTIDE SEQUENCE</scope>
    <source>
        <strain evidence="1">CBHHK182m</strain>
    </source>
</reference>
<gene>
    <name evidence="1" type="ORF">B0H16DRAFT_1550164</name>
</gene>
<protein>
    <submittedName>
        <fullName evidence="1">Uncharacterized protein</fullName>
    </submittedName>
</protein>
<organism evidence="1 2">
    <name type="scientific">Mycena metata</name>
    <dbReference type="NCBI Taxonomy" id="1033252"/>
    <lineage>
        <taxon>Eukaryota</taxon>
        <taxon>Fungi</taxon>
        <taxon>Dikarya</taxon>
        <taxon>Basidiomycota</taxon>
        <taxon>Agaricomycotina</taxon>
        <taxon>Agaricomycetes</taxon>
        <taxon>Agaricomycetidae</taxon>
        <taxon>Agaricales</taxon>
        <taxon>Marasmiineae</taxon>
        <taxon>Mycenaceae</taxon>
        <taxon>Mycena</taxon>
    </lineage>
</organism>
<comment type="caution">
    <text evidence="1">The sequence shown here is derived from an EMBL/GenBank/DDBJ whole genome shotgun (WGS) entry which is preliminary data.</text>
</comment>
<keyword evidence="2" id="KW-1185">Reference proteome</keyword>
<dbReference type="AlphaFoldDB" id="A0AAD7IVR7"/>
<accession>A0AAD7IVR7</accession>
<sequence length="211" mass="23696">MLARLSAAASQVDFPQMSLRTDERFSLDMETFRLVVPVPDITWGRVAEMCERAMNPMYKGLYSILEKDMEHVAQILASLEVPEPTETTSSDSSAAVCNENSLSELLIIRSPNPSVPTIVVTPCPREPRVECCQVPYQDSAFRNQLTVPTGPIPLNQSFPPMTAPRRASARCINHWIWKNGHWQATLRTLEPRPRALKHRKKSRAGTIKSQG</sequence>